<evidence type="ECO:0000313" key="10">
    <source>
        <dbReference type="EMBL" id="CAF3695513.1"/>
    </source>
</evidence>
<sequence length="84" mass="9907">MLIRQPILSTRKIHLLPTINSALPLFVAILILCSATFVLGFICFCIRFVLCKRIDRYTENYQRNLFKQQIHELDLDPSTYRIVH</sequence>
<evidence type="ECO:0000256" key="1">
    <source>
        <dbReference type="SAM" id="Phobius"/>
    </source>
</evidence>
<dbReference type="EMBL" id="CAJOBD010000030">
    <property type="protein sequence ID" value="CAF3543998.1"/>
    <property type="molecule type" value="Genomic_DNA"/>
</dbReference>
<dbReference type="Proteomes" id="UP000663864">
    <property type="component" value="Unassembled WGS sequence"/>
</dbReference>
<dbReference type="Proteomes" id="UP000663882">
    <property type="component" value="Unassembled WGS sequence"/>
</dbReference>
<keyword evidence="1" id="KW-1133">Transmembrane helix</keyword>
<dbReference type="EMBL" id="CAJNOL010000044">
    <property type="protein sequence ID" value="CAF0782728.1"/>
    <property type="molecule type" value="Genomic_DNA"/>
</dbReference>
<feature type="transmembrane region" description="Helical" evidence="1">
    <location>
        <begin position="25"/>
        <end position="50"/>
    </location>
</feature>
<dbReference type="OrthoDB" id="10012693at2759"/>
<name>A0A813S9K3_9BILA</name>
<reference evidence="5" key="1">
    <citation type="submission" date="2021-02" db="EMBL/GenBank/DDBJ databases">
        <authorList>
            <person name="Nowell W R."/>
        </authorList>
    </citation>
    <scope>NUCLEOTIDE SEQUENCE</scope>
</reference>
<proteinExistence type="predicted"/>
<gene>
    <name evidence="10" type="ORF">FNK824_LOCUS8804</name>
    <name evidence="8" type="ORF">JBS370_LOCUS1004</name>
    <name evidence="3" type="ORF">JXQ802_LOCUS3312</name>
    <name evidence="4" type="ORF">JXQ802_LOCUS3375</name>
    <name evidence="9" type="ORF">OTI717_LOCUS9092</name>
    <name evidence="2" type="ORF">PYM288_LOCUS420</name>
    <name evidence="6" type="ORF">RFH988_LOCUS5005</name>
    <name evidence="7" type="ORF">SEV965_LOCUS2195</name>
    <name evidence="5" type="ORF">ZHD862_LOCUS2016</name>
</gene>
<evidence type="ECO:0000313" key="7">
    <source>
        <dbReference type="EMBL" id="CAF0832566.1"/>
    </source>
</evidence>
<organism evidence="5 11">
    <name type="scientific">Rotaria sordida</name>
    <dbReference type="NCBI Taxonomy" id="392033"/>
    <lineage>
        <taxon>Eukaryota</taxon>
        <taxon>Metazoa</taxon>
        <taxon>Spiralia</taxon>
        <taxon>Gnathifera</taxon>
        <taxon>Rotifera</taxon>
        <taxon>Eurotatoria</taxon>
        <taxon>Bdelloidea</taxon>
        <taxon>Philodinida</taxon>
        <taxon>Philodinidae</taxon>
        <taxon>Rotaria</taxon>
    </lineage>
</organism>
<keyword evidence="12" id="KW-1185">Reference proteome</keyword>
<evidence type="ECO:0000313" key="8">
    <source>
        <dbReference type="EMBL" id="CAF3543998.1"/>
    </source>
</evidence>
<evidence type="ECO:0000313" key="11">
    <source>
        <dbReference type="Proteomes" id="UP000663864"/>
    </source>
</evidence>
<dbReference type="EMBL" id="CAJNOL010000045">
    <property type="protein sequence ID" value="CAF0784051.1"/>
    <property type="molecule type" value="Genomic_DNA"/>
</dbReference>
<dbReference type="Proteomes" id="UP000663870">
    <property type="component" value="Unassembled WGS sequence"/>
</dbReference>
<dbReference type="EMBL" id="CAJOBE010000885">
    <property type="protein sequence ID" value="CAF3695513.1"/>
    <property type="molecule type" value="Genomic_DNA"/>
</dbReference>
<keyword evidence="1" id="KW-0472">Membrane</keyword>
<dbReference type="EMBL" id="CAJNOT010000037">
    <property type="protein sequence ID" value="CAF0793159.1"/>
    <property type="molecule type" value="Genomic_DNA"/>
</dbReference>
<dbReference type="Proteomes" id="UP000663889">
    <property type="component" value="Unassembled WGS sequence"/>
</dbReference>
<dbReference type="EMBL" id="CAJNOO010000137">
    <property type="protein sequence ID" value="CAF0822334.1"/>
    <property type="molecule type" value="Genomic_DNA"/>
</dbReference>
<accession>A0A813S9K3</accession>
<evidence type="ECO:0000313" key="5">
    <source>
        <dbReference type="EMBL" id="CAF0793159.1"/>
    </source>
</evidence>
<dbReference type="Proteomes" id="UP000663836">
    <property type="component" value="Unassembled WGS sequence"/>
</dbReference>
<dbReference type="EMBL" id="CAJOAX010000757">
    <property type="protein sequence ID" value="CAF3645871.1"/>
    <property type="molecule type" value="Genomic_DNA"/>
</dbReference>
<evidence type="ECO:0000313" key="12">
    <source>
        <dbReference type="Proteomes" id="UP000663870"/>
    </source>
</evidence>
<keyword evidence="1" id="KW-0812">Transmembrane</keyword>
<dbReference type="Proteomes" id="UP000663823">
    <property type="component" value="Unassembled WGS sequence"/>
</dbReference>
<dbReference type="Proteomes" id="UP000663854">
    <property type="component" value="Unassembled WGS sequence"/>
</dbReference>
<dbReference type="AlphaFoldDB" id="A0A813S9K3"/>
<dbReference type="EMBL" id="CAJNOU010000047">
    <property type="protein sequence ID" value="CAF0832566.1"/>
    <property type="molecule type" value="Genomic_DNA"/>
</dbReference>
<protein>
    <submittedName>
        <fullName evidence="5">Uncharacterized protein</fullName>
    </submittedName>
</protein>
<dbReference type="Proteomes" id="UP000663874">
    <property type="component" value="Unassembled WGS sequence"/>
</dbReference>
<dbReference type="EMBL" id="CAJNOH010000001">
    <property type="protein sequence ID" value="CAF0723536.1"/>
    <property type="molecule type" value="Genomic_DNA"/>
</dbReference>
<evidence type="ECO:0000313" key="4">
    <source>
        <dbReference type="EMBL" id="CAF0784051.1"/>
    </source>
</evidence>
<comment type="caution">
    <text evidence="5">The sequence shown here is derived from an EMBL/GenBank/DDBJ whole genome shotgun (WGS) entry which is preliminary data.</text>
</comment>
<evidence type="ECO:0000313" key="2">
    <source>
        <dbReference type="EMBL" id="CAF0723536.1"/>
    </source>
</evidence>
<evidence type="ECO:0000313" key="6">
    <source>
        <dbReference type="EMBL" id="CAF0822334.1"/>
    </source>
</evidence>
<evidence type="ECO:0000313" key="3">
    <source>
        <dbReference type="EMBL" id="CAF0782728.1"/>
    </source>
</evidence>
<evidence type="ECO:0000313" key="9">
    <source>
        <dbReference type="EMBL" id="CAF3645871.1"/>
    </source>
</evidence>